<dbReference type="AlphaFoldDB" id="A0A6J4HNK8"/>
<dbReference type="EMBL" id="CADCTA010000049">
    <property type="protein sequence ID" value="CAA9228734.1"/>
    <property type="molecule type" value="Genomic_DNA"/>
</dbReference>
<accession>A0A6J4HNK8</accession>
<protein>
    <submittedName>
        <fullName evidence="2">Uncharacterized protein</fullName>
    </submittedName>
</protein>
<evidence type="ECO:0000313" key="2">
    <source>
        <dbReference type="EMBL" id="CAA9228734.1"/>
    </source>
</evidence>
<sequence length="73" mass="7584">MLLCKPESSALAARLSEMAAKPMMNQESRNAGKRGGAGGLSMARAPRASRASPSGFAVQLGIRDASIPHFLLS</sequence>
<name>A0A6J4HNK8_9BACT</name>
<feature type="region of interest" description="Disordered" evidence="1">
    <location>
        <begin position="21"/>
        <end position="54"/>
    </location>
</feature>
<feature type="compositionally biased region" description="Low complexity" evidence="1">
    <location>
        <begin position="43"/>
        <end position="54"/>
    </location>
</feature>
<gene>
    <name evidence="2" type="ORF">AVDCRST_MAG42-1014</name>
</gene>
<proteinExistence type="predicted"/>
<reference evidence="2" key="1">
    <citation type="submission" date="2020-02" db="EMBL/GenBank/DDBJ databases">
        <authorList>
            <person name="Meier V. D."/>
        </authorList>
    </citation>
    <scope>NUCLEOTIDE SEQUENCE</scope>
    <source>
        <strain evidence="2">AVDCRST_MAG42</strain>
    </source>
</reference>
<organism evidence="2">
    <name type="scientific">uncultured Chthoniobacterales bacterium</name>
    <dbReference type="NCBI Taxonomy" id="1836801"/>
    <lineage>
        <taxon>Bacteria</taxon>
        <taxon>Pseudomonadati</taxon>
        <taxon>Verrucomicrobiota</taxon>
        <taxon>Spartobacteria</taxon>
        <taxon>Chthoniobacterales</taxon>
        <taxon>environmental samples</taxon>
    </lineage>
</organism>
<evidence type="ECO:0000256" key="1">
    <source>
        <dbReference type="SAM" id="MobiDB-lite"/>
    </source>
</evidence>